<keyword evidence="2" id="KW-0520">NAD</keyword>
<organism evidence="4 5">
    <name type="scientific">Colwellia marinimaniae</name>
    <dbReference type="NCBI Taxonomy" id="1513592"/>
    <lineage>
        <taxon>Bacteria</taxon>
        <taxon>Pseudomonadati</taxon>
        <taxon>Pseudomonadota</taxon>
        <taxon>Gammaproteobacteria</taxon>
        <taxon>Alteromonadales</taxon>
        <taxon>Colwelliaceae</taxon>
        <taxon>Colwellia</taxon>
    </lineage>
</organism>
<proteinExistence type="predicted"/>
<dbReference type="EMBL" id="BDQM01000017">
    <property type="protein sequence ID" value="GAW96692.1"/>
    <property type="molecule type" value="Genomic_DNA"/>
</dbReference>
<evidence type="ECO:0000256" key="1">
    <source>
        <dbReference type="ARBA" id="ARBA00023002"/>
    </source>
</evidence>
<dbReference type="Gene3D" id="3.40.50.720">
    <property type="entry name" value="NAD(P)-binding Rossmann-like Domain"/>
    <property type="match status" value="2"/>
</dbReference>
<dbReference type="InterPro" id="IPR036291">
    <property type="entry name" value="NAD(P)-bd_dom_sf"/>
</dbReference>
<keyword evidence="1" id="KW-0560">Oxidoreductase</keyword>
<evidence type="ECO:0000259" key="3">
    <source>
        <dbReference type="Pfam" id="PF02826"/>
    </source>
</evidence>
<dbReference type="PANTHER" id="PTHR43333">
    <property type="entry name" value="2-HACID_DH_C DOMAIN-CONTAINING PROTEIN"/>
    <property type="match status" value="1"/>
</dbReference>
<dbReference type="Pfam" id="PF02826">
    <property type="entry name" value="2-Hacid_dh_C"/>
    <property type="match status" value="1"/>
</dbReference>
<evidence type="ECO:0000313" key="4">
    <source>
        <dbReference type="EMBL" id="GAW96692.1"/>
    </source>
</evidence>
<dbReference type="InterPro" id="IPR006140">
    <property type="entry name" value="D-isomer_DH_NAD-bd"/>
</dbReference>
<evidence type="ECO:0000256" key="2">
    <source>
        <dbReference type="ARBA" id="ARBA00023027"/>
    </source>
</evidence>
<dbReference type="RefSeq" id="WP_057179705.1">
    <property type="nucleotide sequence ID" value="NZ_BDQM01000017.1"/>
</dbReference>
<dbReference type="CDD" id="cd12164">
    <property type="entry name" value="GDH_like_2"/>
    <property type="match status" value="1"/>
</dbReference>
<accession>A0ABQ0MWF2</accession>
<feature type="domain" description="D-isomer specific 2-hydroxyacid dehydrogenase NAD-binding" evidence="3">
    <location>
        <begin position="107"/>
        <end position="278"/>
    </location>
</feature>
<name>A0ABQ0MWF2_9GAMM</name>
<comment type="caution">
    <text evidence="4">The sequence shown here is derived from an EMBL/GenBank/DDBJ whole genome shotgun (WGS) entry which is preliminary data.</text>
</comment>
<dbReference type="SUPFAM" id="SSF52283">
    <property type="entry name" value="Formate/glycerate dehydrogenase catalytic domain-like"/>
    <property type="match status" value="1"/>
</dbReference>
<keyword evidence="5" id="KW-1185">Reference proteome</keyword>
<reference evidence="4 5" key="1">
    <citation type="submission" date="2017-06" db="EMBL/GenBank/DDBJ databases">
        <title>Whole Genome Sequences of Colwellia marinimaniae MTCD1.</title>
        <authorList>
            <person name="Kusumoto H."/>
            <person name="Inoue M."/>
            <person name="Tanikawa K."/>
            <person name="Maeji H."/>
            <person name="Cameron J.H."/>
            <person name="Bartlett D.H."/>
        </authorList>
    </citation>
    <scope>NUCLEOTIDE SEQUENCE [LARGE SCALE GENOMIC DNA]</scope>
    <source>
        <strain evidence="4 5">MTCD1</strain>
    </source>
</reference>
<dbReference type="Proteomes" id="UP000197068">
    <property type="component" value="Unassembled WGS sequence"/>
</dbReference>
<sequence>MKNIVFISDATADIQSQWLAILKQELVNESILLPEQISDSQAKDIDIAIVANPDTKDLARYPNLVWIQSLWAGVETLIAAVIDKPIKLVKLDDPQLAKTMAESVLAWTLYLQKNMANYAQQQVSKQWQQLPCITSAELRVSVLGAGALGIAALASLKNLDYHLSCWSRTPKQLKGIKNYLGYAGLQKMLSKTDILINLLPLTPETYHLLDKALLSKLPQGAKLINFSRGAVIDSEALLKLLEIGHIAHAVLDVFEHEPLTPNDAMWSNPNITVLPHISAPTNMHSAAKVIAKNIISYRENNIMPHAVDVQRGY</sequence>
<dbReference type="PANTHER" id="PTHR43333:SF1">
    <property type="entry name" value="D-ISOMER SPECIFIC 2-HYDROXYACID DEHYDROGENASE NAD-BINDING DOMAIN-CONTAINING PROTEIN"/>
    <property type="match status" value="1"/>
</dbReference>
<protein>
    <submittedName>
        <fullName evidence="4">Glyoxylate/hydroxypyruvate reductase A</fullName>
    </submittedName>
</protein>
<dbReference type="SUPFAM" id="SSF51735">
    <property type="entry name" value="NAD(P)-binding Rossmann-fold domains"/>
    <property type="match status" value="1"/>
</dbReference>
<gene>
    <name evidence="4" type="ORF">MTCD1_02312</name>
</gene>
<evidence type="ECO:0000313" key="5">
    <source>
        <dbReference type="Proteomes" id="UP000197068"/>
    </source>
</evidence>